<name>K1PPS2_MAGGI</name>
<dbReference type="HOGENOM" id="CLU_3016222_0_0_1"/>
<accession>K1PPS2</accession>
<organism evidence="2">
    <name type="scientific">Magallana gigas</name>
    <name type="common">Pacific oyster</name>
    <name type="synonym">Crassostrea gigas</name>
    <dbReference type="NCBI Taxonomy" id="29159"/>
    <lineage>
        <taxon>Eukaryota</taxon>
        <taxon>Metazoa</taxon>
        <taxon>Spiralia</taxon>
        <taxon>Lophotrochozoa</taxon>
        <taxon>Mollusca</taxon>
        <taxon>Bivalvia</taxon>
        <taxon>Autobranchia</taxon>
        <taxon>Pteriomorphia</taxon>
        <taxon>Ostreida</taxon>
        <taxon>Ostreoidea</taxon>
        <taxon>Ostreidae</taxon>
        <taxon>Magallana</taxon>
    </lineage>
</organism>
<reference evidence="2" key="1">
    <citation type="journal article" date="2012" name="Nature">
        <title>The oyster genome reveals stress adaptation and complexity of shell formation.</title>
        <authorList>
            <person name="Zhang G."/>
            <person name="Fang X."/>
            <person name="Guo X."/>
            <person name="Li L."/>
            <person name="Luo R."/>
            <person name="Xu F."/>
            <person name="Yang P."/>
            <person name="Zhang L."/>
            <person name="Wang X."/>
            <person name="Qi H."/>
            <person name="Xiong Z."/>
            <person name="Que H."/>
            <person name="Xie Y."/>
            <person name="Holland P.W."/>
            <person name="Paps J."/>
            <person name="Zhu Y."/>
            <person name="Wu F."/>
            <person name="Chen Y."/>
            <person name="Wang J."/>
            <person name="Peng C."/>
            <person name="Meng J."/>
            <person name="Yang L."/>
            <person name="Liu J."/>
            <person name="Wen B."/>
            <person name="Zhang N."/>
            <person name="Huang Z."/>
            <person name="Zhu Q."/>
            <person name="Feng Y."/>
            <person name="Mount A."/>
            <person name="Hedgecock D."/>
            <person name="Xu Z."/>
            <person name="Liu Y."/>
            <person name="Domazet-Loso T."/>
            <person name="Du Y."/>
            <person name="Sun X."/>
            <person name="Zhang S."/>
            <person name="Liu B."/>
            <person name="Cheng P."/>
            <person name="Jiang X."/>
            <person name="Li J."/>
            <person name="Fan D."/>
            <person name="Wang W."/>
            <person name="Fu W."/>
            <person name="Wang T."/>
            <person name="Wang B."/>
            <person name="Zhang J."/>
            <person name="Peng Z."/>
            <person name="Li Y."/>
            <person name="Li N."/>
            <person name="Wang J."/>
            <person name="Chen M."/>
            <person name="He Y."/>
            <person name="Tan F."/>
            <person name="Song X."/>
            <person name="Zheng Q."/>
            <person name="Huang R."/>
            <person name="Yang H."/>
            <person name="Du X."/>
            <person name="Chen L."/>
            <person name="Yang M."/>
            <person name="Gaffney P.M."/>
            <person name="Wang S."/>
            <person name="Luo L."/>
            <person name="She Z."/>
            <person name="Ming Y."/>
            <person name="Huang W."/>
            <person name="Zhang S."/>
            <person name="Huang B."/>
            <person name="Zhang Y."/>
            <person name="Qu T."/>
            <person name="Ni P."/>
            <person name="Miao G."/>
            <person name="Wang J."/>
            <person name="Wang Q."/>
            <person name="Steinberg C.E."/>
            <person name="Wang H."/>
            <person name="Li N."/>
            <person name="Qian L."/>
            <person name="Zhang G."/>
            <person name="Li Y."/>
            <person name="Yang H."/>
            <person name="Liu X."/>
            <person name="Wang J."/>
            <person name="Yin Y."/>
            <person name="Wang J."/>
        </authorList>
    </citation>
    <scope>NUCLEOTIDE SEQUENCE [LARGE SCALE GENOMIC DNA]</scope>
    <source>
        <strain evidence="2">05x7-T-G4-1.051#20</strain>
    </source>
</reference>
<proteinExistence type="predicted"/>
<dbReference type="InParanoid" id="K1PPS2"/>
<sequence length="56" mass="6284">MARRLFGTFTKEDLTDTEVLLFPAMKPDITKKSGEETDKQPPRPPVAEFPGLHTTP</sequence>
<protein>
    <submittedName>
        <fullName evidence="2">Uncharacterized protein</fullName>
    </submittedName>
</protein>
<evidence type="ECO:0000256" key="1">
    <source>
        <dbReference type="SAM" id="MobiDB-lite"/>
    </source>
</evidence>
<feature type="compositionally biased region" description="Basic and acidic residues" evidence="1">
    <location>
        <begin position="28"/>
        <end position="41"/>
    </location>
</feature>
<feature type="region of interest" description="Disordered" evidence="1">
    <location>
        <begin position="26"/>
        <end position="56"/>
    </location>
</feature>
<dbReference type="AlphaFoldDB" id="K1PPS2"/>
<dbReference type="EMBL" id="JH818616">
    <property type="protein sequence ID" value="EKC26207.1"/>
    <property type="molecule type" value="Genomic_DNA"/>
</dbReference>
<evidence type="ECO:0000313" key="2">
    <source>
        <dbReference type="EMBL" id="EKC26207.1"/>
    </source>
</evidence>
<gene>
    <name evidence="2" type="ORF">CGI_10003273</name>
</gene>